<organism evidence="3 4">
    <name type="scientific">Thermococcus thioreducens</name>
    <dbReference type="NCBI Taxonomy" id="277988"/>
    <lineage>
        <taxon>Archaea</taxon>
        <taxon>Methanobacteriati</taxon>
        <taxon>Methanobacteriota</taxon>
        <taxon>Thermococci</taxon>
        <taxon>Thermococcales</taxon>
        <taxon>Thermococcaceae</taxon>
        <taxon>Thermococcus</taxon>
    </lineage>
</organism>
<sequence length="199" mass="22287">MVGEYYFYFKDGRLYYLGNTTGAYELFYVFHNGLWYLSDGRAIDPDKPCIIENVTIPAEIRDELCPCGNVSIKSPSYPANFTGSLLQVSDGSTSYTIEVPANLSIPLPENVTLQAVFLEAGVLVYTRPQNPFVPLDWKDVAVFYYDGKTLRKLNFTKALEEGLPACQSTPNGDSMESYVILLFGAVLVVVFIYLRNREG</sequence>
<evidence type="ECO:0000313" key="2">
    <source>
        <dbReference type="EMBL" id="ASJ12663.1"/>
    </source>
</evidence>
<dbReference type="EMBL" id="CP015105">
    <property type="protein sequence ID" value="ASJ12663.1"/>
    <property type="molecule type" value="Genomic_DNA"/>
</dbReference>
<dbReference type="EMBL" id="LIXN01000013">
    <property type="protein sequence ID" value="KQH81997.1"/>
    <property type="molecule type" value="Genomic_DNA"/>
</dbReference>
<dbReference type="RefSeq" id="WP_055429732.1">
    <property type="nucleotide sequence ID" value="NZ_CP015105.1"/>
</dbReference>
<dbReference type="PATRIC" id="fig|277988.4.peg.1659"/>
<keyword evidence="1" id="KW-0472">Membrane</keyword>
<protein>
    <submittedName>
        <fullName evidence="3">Uncharacterized protein</fullName>
    </submittedName>
</protein>
<keyword evidence="1" id="KW-1133">Transmembrane helix</keyword>
<reference evidence="3 4" key="1">
    <citation type="submission" date="2015-08" db="EMBL/GenBank/DDBJ databases">
        <title>Thermococcus thioreducens DSM 14981 genome sequencing.</title>
        <authorList>
            <person name="Hong S.-J."/>
            <person name="Kim M.-C."/>
            <person name="Shin J.-H."/>
        </authorList>
    </citation>
    <scope>NUCLEOTIDE SEQUENCE [LARGE SCALE GENOMIC DNA]</scope>
    <source>
        <strain evidence="3 4">DSM 14981</strain>
    </source>
</reference>
<dbReference type="AlphaFoldDB" id="A0A0Q2QQ08"/>
<dbReference type="STRING" id="277988.SAMN05216170_0530"/>
<evidence type="ECO:0000313" key="4">
    <source>
        <dbReference type="Proteomes" id="UP000051862"/>
    </source>
</evidence>
<evidence type="ECO:0000313" key="5">
    <source>
        <dbReference type="Proteomes" id="UP000250136"/>
    </source>
</evidence>
<dbReference type="Proteomes" id="UP000051862">
    <property type="component" value="Unassembled WGS sequence"/>
</dbReference>
<name>A0A0Q2QQ08_9EURY</name>
<keyword evidence="5" id="KW-1185">Reference proteome</keyword>
<reference evidence="2 5" key="2">
    <citation type="submission" date="2016-04" db="EMBL/GenBank/DDBJ databases">
        <title>Complete genome sequence of Thermococcus thioreducens type strain OGL-20P.</title>
        <authorList>
            <person name="Oger P.M."/>
        </authorList>
    </citation>
    <scope>NUCLEOTIDE SEQUENCE [LARGE SCALE GENOMIC DNA]</scope>
    <source>
        <strain evidence="2 5">OGL-20P</strain>
    </source>
</reference>
<accession>A0A0Q2QQ08</accession>
<gene>
    <name evidence="2" type="ORF">A3L14_07095</name>
    <name evidence="3" type="ORF">AMR53_07870</name>
</gene>
<dbReference type="KEGG" id="ttd:A3L14_07095"/>
<feature type="transmembrane region" description="Helical" evidence="1">
    <location>
        <begin position="177"/>
        <end position="194"/>
    </location>
</feature>
<dbReference type="Proteomes" id="UP000250136">
    <property type="component" value="Chromosome"/>
</dbReference>
<evidence type="ECO:0000256" key="1">
    <source>
        <dbReference type="SAM" id="Phobius"/>
    </source>
</evidence>
<dbReference type="GeneID" id="33334177"/>
<evidence type="ECO:0000313" key="3">
    <source>
        <dbReference type="EMBL" id="KQH81997.1"/>
    </source>
</evidence>
<keyword evidence="1" id="KW-0812">Transmembrane</keyword>
<proteinExistence type="predicted"/>